<accession>A0ABS8L0K4</accession>
<evidence type="ECO:0000313" key="2">
    <source>
        <dbReference type="EMBL" id="MCC8431874.1"/>
    </source>
</evidence>
<gene>
    <name evidence="2" type="ORF">LJ725_23110</name>
</gene>
<dbReference type="InterPro" id="IPR025961">
    <property type="entry name" value="Metal_resist"/>
</dbReference>
<dbReference type="Pfam" id="PF13801">
    <property type="entry name" value="Metal_resist"/>
    <property type="match status" value="1"/>
</dbReference>
<keyword evidence="3" id="KW-1185">Reference proteome</keyword>
<dbReference type="Proteomes" id="UP001198862">
    <property type="component" value="Unassembled WGS sequence"/>
</dbReference>
<feature type="region of interest" description="Disordered" evidence="1">
    <location>
        <begin position="158"/>
        <end position="180"/>
    </location>
</feature>
<feature type="compositionally biased region" description="Pro residues" evidence="1">
    <location>
        <begin position="161"/>
        <end position="180"/>
    </location>
</feature>
<protein>
    <submittedName>
        <fullName evidence="2">Periplasmic heavy metal sensor</fullName>
    </submittedName>
</protein>
<reference evidence="2 3" key="1">
    <citation type="submission" date="2021-11" db="EMBL/GenBank/DDBJ databases">
        <authorList>
            <person name="Lee D.-H."/>
            <person name="Kim S.-B."/>
        </authorList>
    </citation>
    <scope>NUCLEOTIDE SEQUENCE [LARGE SCALE GENOMIC DNA]</scope>
    <source>
        <strain evidence="2 3">KCTC 52223</strain>
    </source>
</reference>
<dbReference type="EMBL" id="JAJISD010000011">
    <property type="protein sequence ID" value="MCC8431874.1"/>
    <property type="molecule type" value="Genomic_DNA"/>
</dbReference>
<evidence type="ECO:0000313" key="3">
    <source>
        <dbReference type="Proteomes" id="UP001198862"/>
    </source>
</evidence>
<comment type="caution">
    <text evidence="2">The sequence shown here is derived from an EMBL/GenBank/DDBJ whole genome shotgun (WGS) entry which is preliminary data.</text>
</comment>
<dbReference type="RefSeq" id="WP_230553297.1">
    <property type="nucleotide sequence ID" value="NZ_JAJISD010000011.1"/>
</dbReference>
<proteinExistence type="predicted"/>
<sequence>MIQALLGLSLLMNAFILAGFVYRSWIDPPSEWQGLPPPPPPRGAPGHPGQPGGPRLNPVEMVAQDLDLDGEQRKLMQTLFDQYAKARRDRLQDIQRFREQMSAELRKTSLDMAKVDALIDQVSRLRAEQQKETLRTLTQLDPALRPDQRERLQRLLVERIVPPPPPPPRPPAEGPPRPPR</sequence>
<feature type="region of interest" description="Disordered" evidence="1">
    <location>
        <begin position="32"/>
        <end position="57"/>
    </location>
</feature>
<evidence type="ECO:0000256" key="1">
    <source>
        <dbReference type="SAM" id="MobiDB-lite"/>
    </source>
</evidence>
<name>A0ABS8L0K4_9HYPH</name>
<dbReference type="Gene3D" id="1.20.120.1490">
    <property type="match status" value="1"/>
</dbReference>
<organism evidence="2 3">
    <name type="scientific">Reyranella aquatilis</name>
    <dbReference type="NCBI Taxonomy" id="2035356"/>
    <lineage>
        <taxon>Bacteria</taxon>
        <taxon>Pseudomonadati</taxon>
        <taxon>Pseudomonadota</taxon>
        <taxon>Alphaproteobacteria</taxon>
        <taxon>Hyphomicrobiales</taxon>
        <taxon>Reyranellaceae</taxon>
        <taxon>Reyranella</taxon>
    </lineage>
</organism>